<accession>A0A6A6HPH1</accession>
<name>A0A6A6HPH1_VIRVR</name>
<evidence type="ECO:0000256" key="1">
    <source>
        <dbReference type="SAM" id="MobiDB-lite"/>
    </source>
</evidence>
<feature type="compositionally biased region" description="Basic and acidic residues" evidence="1">
    <location>
        <begin position="15"/>
        <end position="27"/>
    </location>
</feature>
<dbReference type="InterPro" id="IPR010730">
    <property type="entry name" value="HET"/>
</dbReference>
<dbReference type="EMBL" id="ML991771">
    <property type="protein sequence ID" value="KAF2240006.1"/>
    <property type="molecule type" value="Genomic_DNA"/>
</dbReference>
<proteinExistence type="predicted"/>
<dbReference type="PANTHER" id="PTHR24148">
    <property type="entry name" value="ANKYRIN REPEAT DOMAIN-CONTAINING PROTEIN 39 HOMOLOG-RELATED"/>
    <property type="match status" value="1"/>
</dbReference>
<feature type="region of interest" description="Disordered" evidence="1">
    <location>
        <begin position="313"/>
        <end position="342"/>
    </location>
</feature>
<dbReference type="PANTHER" id="PTHR24148:SF64">
    <property type="entry name" value="HETEROKARYON INCOMPATIBILITY DOMAIN-CONTAINING PROTEIN"/>
    <property type="match status" value="1"/>
</dbReference>
<dbReference type="Pfam" id="PF06985">
    <property type="entry name" value="HET"/>
    <property type="match status" value="1"/>
</dbReference>
<feature type="region of interest" description="Disordered" evidence="1">
    <location>
        <begin position="1"/>
        <end position="27"/>
    </location>
</feature>
<feature type="non-terminal residue" evidence="3">
    <location>
        <position position="768"/>
    </location>
</feature>
<protein>
    <submittedName>
        <fullName evidence="3">HET-domain-containing protein</fullName>
    </submittedName>
</protein>
<keyword evidence="4" id="KW-1185">Reference proteome</keyword>
<evidence type="ECO:0000313" key="4">
    <source>
        <dbReference type="Proteomes" id="UP000800092"/>
    </source>
</evidence>
<gene>
    <name evidence="3" type="ORF">EV356DRAFT_438485</name>
</gene>
<dbReference type="InterPro" id="IPR052895">
    <property type="entry name" value="HetReg/Transcr_Mod"/>
</dbReference>
<feature type="domain" description="Heterokaryon incompatibility" evidence="2">
    <location>
        <begin position="86"/>
        <end position="228"/>
    </location>
</feature>
<dbReference type="AlphaFoldDB" id="A0A6A6HPH1"/>
<dbReference type="Proteomes" id="UP000800092">
    <property type="component" value="Unassembled WGS sequence"/>
</dbReference>
<feature type="compositionally biased region" description="Acidic residues" evidence="1">
    <location>
        <begin position="327"/>
        <end position="340"/>
    </location>
</feature>
<organism evidence="3 4">
    <name type="scientific">Viridothelium virens</name>
    <name type="common">Speckled blister lichen</name>
    <name type="synonym">Trypethelium virens</name>
    <dbReference type="NCBI Taxonomy" id="1048519"/>
    <lineage>
        <taxon>Eukaryota</taxon>
        <taxon>Fungi</taxon>
        <taxon>Dikarya</taxon>
        <taxon>Ascomycota</taxon>
        <taxon>Pezizomycotina</taxon>
        <taxon>Dothideomycetes</taxon>
        <taxon>Dothideomycetes incertae sedis</taxon>
        <taxon>Trypetheliales</taxon>
        <taxon>Trypetheliaceae</taxon>
        <taxon>Viridothelium</taxon>
    </lineage>
</organism>
<dbReference type="OrthoDB" id="3477286at2759"/>
<evidence type="ECO:0000313" key="3">
    <source>
        <dbReference type="EMBL" id="KAF2240006.1"/>
    </source>
</evidence>
<sequence>MQSPPNHSPQGPFDVAEKGVDRTDDDRPVFKTEHYDKLEKPGAIRILNVFPGHPEDLEVHCELILGTILDSKQRLEHNPPIKFVPYDALSWCWGIQNEESWINIRKGGTRYAKAVRSDLVAALRALRHHEHDRRLWIDAVCIDEDNVTERNRQVEMMADIYGNADCVRIWLGNPSESSRIAIRFIKKEVLQLQHFDELCESEKATEKWKSLLELMQRPWFSRRWVVQEVALARKAIIHCGSAKIAWNKFAVAVELFVEVETATHRLSEVMKKDPKYYHVPMWFEYVSALGASLLVRATSELFRDYQHSSKASEGKKKPAVKKKSSPEPDEVDIESEDDEVVSPRERALQYERDSLENGVVPKAQPLLDLEYLVCSLSIFNVLKPHDTIYALLGIAKDTSPTAANQEFRVSDHTERALEMFMEKKRYTVSYEAPYVDVCKEFIQFCIERALHIDPSRALDVICRPWAAELSLSAKSADEMSMPSWIPQLSKASYGMDTKPGVEGMKMGRKNADPLVGLPTLTHRNYKAAETKGLDMKSFRTRLKNESRTQLKYFSMYVKGFILDEIQDVQPSSQNGSIPSEWAEFAGWRNTQGDPPDRFWRTLVADRGRDGKNPPVYYSRACKESFNKGSFQSGTVDTNGLISNERNSVVAQFCRRVQAAIWNRALVRTKHGKLGLVSKNVQAGDLVCILYGCSVPVILRKNGPKNPGVLDIEMEWELKYLAERAAGYYSNHLVKREKFRSKRMEDDEHYMKWERAKREMWKGDKRWAD</sequence>
<evidence type="ECO:0000259" key="2">
    <source>
        <dbReference type="Pfam" id="PF06985"/>
    </source>
</evidence>
<reference evidence="3" key="1">
    <citation type="journal article" date="2020" name="Stud. Mycol.">
        <title>101 Dothideomycetes genomes: a test case for predicting lifestyles and emergence of pathogens.</title>
        <authorList>
            <person name="Haridas S."/>
            <person name="Albert R."/>
            <person name="Binder M."/>
            <person name="Bloem J."/>
            <person name="Labutti K."/>
            <person name="Salamov A."/>
            <person name="Andreopoulos B."/>
            <person name="Baker S."/>
            <person name="Barry K."/>
            <person name="Bills G."/>
            <person name="Bluhm B."/>
            <person name="Cannon C."/>
            <person name="Castanera R."/>
            <person name="Culley D."/>
            <person name="Daum C."/>
            <person name="Ezra D."/>
            <person name="Gonzalez J."/>
            <person name="Henrissat B."/>
            <person name="Kuo A."/>
            <person name="Liang C."/>
            <person name="Lipzen A."/>
            <person name="Lutzoni F."/>
            <person name="Magnuson J."/>
            <person name="Mondo S."/>
            <person name="Nolan M."/>
            <person name="Ohm R."/>
            <person name="Pangilinan J."/>
            <person name="Park H.-J."/>
            <person name="Ramirez L."/>
            <person name="Alfaro M."/>
            <person name="Sun H."/>
            <person name="Tritt A."/>
            <person name="Yoshinaga Y."/>
            <person name="Zwiers L.-H."/>
            <person name="Turgeon B."/>
            <person name="Goodwin S."/>
            <person name="Spatafora J."/>
            <person name="Crous P."/>
            <person name="Grigoriev I."/>
        </authorList>
    </citation>
    <scope>NUCLEOTIDE SEQUENCE</scope>
    <source>
        <strain evidence="3">Tuck. ex Michener</strain>
    </source>
</reference>